<evidence type="ECO:0000256" key="6">
    <source>
        <dbReference type="SAM" id="MobiDB-lite"/>
    </source>
</evidence>
<evidence type="ECO:0000256" key="4">
    <source>
        <dbReference type="ARBA" id="ARBA00033738"/>
    </source>
</evidence>
<evidence type="ECO:0000256" key="5">
    <source>
        <dbReference type="ARBA" id="ARBA00033787"/>
    </source>
</evidence>
<keyword evidence="1" id="KW-0409">Iron storage</keyword>
<dbReference type="CDD" id="cd00657">
    <property type="entry name" value="Ferritin_like"/>
    <property type="match status" value="1"/>
</dbReference>
<dbReference type="Pfam" id="PF22277">
    <property type="entry name" value="EncFtn-like"/>
    <property type="match status" value="1"/>
</dbReference>
<dbReference type="GO" id="GO:0140737">
    <property type="term" value="C:encapsulin nanocompartment"/>
    <property type="evidence" value="ECO:0007669"/>
    <property type="project" value="UniProtKB-SubCell"/>
</dbReference>
<keyword evidence="3" id="KW-0408">Iron</keyword>
<proteinExistence type="predicted"/>
<evidence type="ECO:0000256" key="2">
    <source>
        <dbReference type="ARBA" id="ARBA00022723"/>
    </source>
</evidence>
<organism evidence="7">
    <name type="scientific">Fervidobacterium thailandense</name>
    <dbReference type="NCBI Taxonomy" id="1008305"/>
    <lineage>
        <taxon>Bacteria</taxon>
        <taxon>Thermotogati</taxon>
        <taxon>Thermotogota</taxon>
        <taxon>Thermotogae</taxon>
        <taxon>Thermotogales</taxon>
        <taxon>Fervidobacteriaceae</taxon>
        <taxon>Fervidobacterium</taxon>
    </lineage>
</organism>
<sequence>MKGGWSMTYHEPYELLGGDARDLSRLLRSLIEELEAIDWYNQRMSVSSDPDVRAVVKHNRDEEMEHAAMVLEIIRRRVPEFDKALRTYLFTDGPVTEIEAESQENSSDSENQLLRP</sequence>
<keyword evidence="2" id="KW-0479">Metal-binding</keyword>
<evidence type="ECO:0000313" key="7">
    <source>
        <dbReference type="EMBL" id="HGU39684.1"/>
    </source>
</evidence>
<evidence type="ECO:0000256" key="1">
    <source>
        <dbReference type="ARBA" id="ARBA00022434"/>
    </source>
</evidence>
<dbReference type="InterPro" id="IPR054581">
    <property type="entry name" value="EncFtn-like"/>
</dbReference>
<dbReference type="GO" id="GO:0004322">
    <property type="term" value="F:ferroxidase activity"/>
    <property type="evidence" value="ECO:0007669"/>
    <property type="project" value="InterPro"/>
</dbReference>
<dbReference type="Gene3D" id="6.10.140.1960">
    <property type="match status" value="1"/>
</dbReference>
<dbReference type="GO" id="GO:0006879">
    <property type="term" value="P:intracellular iron ion homeostasis"/>
    <property type="evidence" value="ECO:0007669"/>
    <property type="project" value="UniProtKB-KW"/>
</dbReference>
<protein>
    <submittedName>
        <fullName evidence="7">Ferritin</fullName>
    </submittedName>
</protein>
<evidence type="ECO:0000256" key="3">
    <source>
        <dbReference type="ARBA" id="ARBA00023004"/>
    </source>
</evidence>
<dbReference type="AlphaFoldDB" id="A0A7C4VSG4"/>
<dbReference type="EMBL" id="DSZY01000005">
    <property type="protein sequence ID" value="HGU39684.1"/>
    <property type="molecule type" value="Genomic_DNA"/>
</dbReference>
<accession>A0A7C4VSG4</accession>
<reference evidence="7" key="1">
    <citation type="journal article" date="2020" name="mSystems">
        <title>Genome- and Community-Level Interaction Insights into Carbon Utilization and Element Cycling Functions of Hydrothermarchaeota in Hydrothermal Sediment.</title>
        <authorList>
            <person name="Zhou Z."/>
            <person name="Liu Y."/>
            <person name="Xu W."/>
            <person name="Pan J."/>
            <person name="Luo Z.H."/>
            <person name="Li M."/>
        </authorList>
    </citation>
    <scope>NUCLEOTIDE SEQUENCE [LARGE SCALE GENOMIC DNA]</scope>
    <source>
        <strain evidence="7">SpSt-609</strain>
    </source>
</reference>
<keyword evidence="5" id="KW-1284">Encapsulin nanocompartment</keyword>
<dbReference type="InterPro" id="IPR030907">
    <property type="entry name" value="Ferrit_encaps"/>
</dbReference>
<dbReference type="NCBIfam" id="TIGR04535">
    <property type="entry name" value="ferrit_encaps"/>
    <property type="match status" value="1"/>
</dbReference>
<gene>
    <name evidence="7" type="ORF">ENT77_00560</name>
</gene>
<dbReference type="InterPro" id="IPR009078">
    <property type="entry name" value="Ferritin-like_SF"/>
</dbReference>
<feature type="region of interest" description="Disordered" evidence="6">
    <location>
        <begin position="96"/>
        <end position="116"/>
    </location>
</feature>
<comment type="caution">
    <text evidence="7">The sequence shown here is derived from an EMBL/GenBank/DDBJ whole genome shotgun (WGS) entry which is preliminary data.</text>
</comment>
<feature type="compositionally biased region" description="Low complexity" evidence="6">
    <location>
        <begin position="103"/>
        <end position="116"/>
    </location>
</feature>
<dbReference type="SUPFAM" id="SSF47240">
    <property type="entry name" value="Ferritin-like"/>
    <property type="match status" value="1"/>
</dbReference>
<comment type="subcellular location">
    <subcellularLocation>
        <location evidence="4">Encapsulin nanocompartment</location>
    </subcellularLocation>
</comment>
<dbReference type="GO" id="GO:0046872">
    <property type="term" value="F:metal ion binding"/>
    <property type="evidence" value="ECO:0007669"/>
    <property type="project" value="UniProtKB-KW"/>
</dbReference>
<name>A0A7C4VSG4_9BACT</name>